<evidence type="ECO:0000256" key="15">
    <source>
        <dbReference type="HAMAP-Rule" id="MF_00283"/>
    </source>
</evidence>
<comment type="subunit">
    <text evidence="3 15">Tetramer of two alpha and two beta subunits.</text>
</comment>
<dbReference type="InterPro" id="IPR033714">
    <property type="entry name" value="tRNA_bind_bactPheRS"/>
</dbReference>
<evidence type="ECO:0000313" key="20">
    <source>
        <dbReference type="EMBL" id="OGL78929.1"/>
    </source>
</evidence>
<evidence type="ECO:0000256" key="2">
    <source>
        <dbReference type="ARBA" id="ARBA00008653"/>
    </source>
</evidence>
<dbReference type="STRING" id="1802399.A3E39_01945"/>
<dbReference type="PROSITE" id="PS51483">
    <property type="entry name" value="B5"/>
    <property type="match status" value="1"/>
</dbReference>
<keyword evidence="10 15" id="KW-0460">Magnesium</keyword>
<evidence type="ECO:0000256" key="8">
    <source>
        <dbReference type="ARBA" id="ARBA00022741"/>
    </source>
</evidence>
<keyword evidence="12 15" id="KW-0648">Protein biosynthesis</keyword>
<dbReference type="SMART" id="SM00873">
    <property type="entry name" value="B3_4"/>
    <property type="match status" value="1"/>
</dbReference>
<dbReference type="InterPro" id="IPR005121">
    <property type="entry name" value="Fdx_antiC-bd"/>
</dbReference>
<evidence type="ECO:0000256" key="13">
    <source>
        <dbReference type="ARBA" id="ARBA00023146"/>
    </source>
</evidence>
<dbReference type="CDD" id="cd02796">
    <property type="entry name" value="tRNA_bind_bactPheRS"/>
    <property type="match status" value="1"/>
</dbReference>
<dbReference type="InterPro" id="IPR002547">
    <property type="entry name" value="tRNA-bd_dom"/>
</dbReference>
<keyword evidence="7 15" id="KW-0479">Metal-binding</keyword>
<dbReference type="InterPro" id="IPR045060">
    <property type="entry name" value="Phe-tRNA-ligase_IIc_bsu"/>
</dbReference>
<dbReference type="GO" id="GO:0005524">
    <property type="term" value="F:ATP binding"/>
    <property type="evidence" value="ECO:0007669"/>
    <property type="project" value="UniProtKB-UniRule"/>
</dbReference>
<dbReference type="AlphaFoldDB" id="A0A1F7UKX8"/>
<dbReference type="PROSITE" id="PS50886">
    <property type="entry name" value="TRBD"/>
    <property type="match status" value="1"/>
</dbReference>
<evidence type="ECO:0000259" key="18">
    <source>
        <dbReference type="PROSITE" id="PS51447"/>
    </source>
</evidence>
<dbReference type="SUPFAM" id="SSF55681">
    <property type="entry name" value="Class II aaRS and biotin synthetases"/>
    <property type="match status" value="1"/>
</dbReference>
<evidence type="ECO:0000256" key="9">
    <source>
        <dbReference type="ARBA" id="ARBA00022840"/>
    </source>
</evidence>
<dbReference type="Gene3D" id="3.30.56.10">
    <property type="match status" value="2"/>
</dbReference>
<dbReference type="GO" id="GO:0006432">
    <property type="term" value="P:phenylalanyl-tRNA aminoacylation"/>
    <property type="evidence" value="ECO:0007669"/>
    <property type="project" value="UniProtKB-UniRule"/>
</dbReference>
<comment type="cofactor">
    <cofactor evidence="15">
        <name>Mg(2+)</name>
        <dbReference type="ChEBI" id="CHEBI:18420"/>
    </cofactor>
    <text evidence="15">Binds 2 magnesium ions per tetramer.</text>
</comment>
<comment type="subcellular location">
    <subcellularLocation>
        <location evidence="1 15">Cytoplasm</location>
    </subcellularLocation>
</comment>
<dbReference type="PROSITE" id="PS51447">
    <property type="entry name" value="FDX_ACB"/>
    <property type="match status" value="1"/>
</dbReference>
<dbReference type="FunFam" id="3.30.70.380:FF:000001">
    <property type="entry name" value="Phenylalanine--tRNA ligase beta subunit"/>
    <property type="match status" value="1"/>
</dbReference>
<keyword evidence="6 15" id="KW-0436">Ligase</keyword>
<evidence type="ECO:0000256" key="11">
    <source>
        <dbReference type="ARBA" id="ARBA00022884"/>
    </source>
</evidence>
<dbReference type="Proteomes" id="UP000176603">
    <property type="component" value="Unassembled WGS sequence"/>
</dbReference>
<comment type="catalytic activity">
    <reaction evidence="14 15">
        <text>tRNA(Phe) + L-phenylalanine + ATP = L-phenylalanyl-tRNA(Phe) + AMP + diphosphate + H(+)</text>
        <dbReference type="Rhea" id="RHEA:19413"/>
        <dbReference type="Rhea" id="RHEA-COMP:9668"/>
        <dbReference type="Rhea" id="RHEA-COMP:9699"/>
        <dbReference type="ChEBI" id="CHEBI:15378"/>
        <dbReference type="ChEBI" id="CHEBI:30616"/>
        <dbReference type="ChEBI" id="CHEBI:33019"/>
        <dbReference type="ChEBI" id="CHEBI:58095"/>
        <dbReference type="ChEBI" id="CHEBI:78442"/>
        <dbReference type="ChEBI" id="CHEBI:78531"/>
        <dbReference type="ChEBI" id="CHEBI:456215"/>
        <dbReference type="EC" id="6.1.1.20"/>
    </reaction>
</comment>
<dbReference type="PANTHER" id="PTHR10947:SF0">
    <property type="entry name" value="PHENYLALANINE--TRNA LIGASE BETA SUBUNIT"/>
    <property type="match status" value="1"/>
</dbReference>
<dbReference type="EC" id="6.1.1.20" evidence="15"/>
<keyword evidence="8 15" id="KW-0547">Nucleotide-binding</keyword>
<feature type="domain" description="FDX-ACB" evidence="18">
    <location>
        <begin position="727"/>
        <end position="819"/>
    </location>
</feature>
<dbReference type="Pfam" id="PF01588">
    <property type="entry name" value="tRNA_bind"/>
    <property type="match status" value="1"/>
</dbReference>
<dbReference type="SUPFAM" id="SSF50249">
    <property type="entry name" value="Nucleic acid-binding proteins"/>
    <property type="match status" value="1"/>
</dbReference>
<keyword evidence="11 16" id="KW-0694">RNA-binding</keyword>
<evidence type="ECO:0000259" key="19">
    <source>
        <dbReference type="PROSITE" id="PS51483"/>
    </source>
</evidence>
<evidence type="ECO:0000256" key="4">
    <source>
        <dbReference type="ARBA" id="ARBA00022490"/>
    </source>
</evidence>
<dbReference type="GO" id="GO:0000049">
    <property type="term" value="F:tRNA binding"/>
    <property type="evidence" value="ECO:0007669"/>
    <property type="project" value="UniProtKB-UniRule"/>
</dbReference>
<dbReference type="SMART" id="SM00896">
    <property type="entry name" value="FDX-ACB"/>
    <property type="match status" value="1"/>
</dbReference>
<dbReference type="EMBL" id="MGEH01000020">
    <property type="protein sequence ID" value="OGL78929.1"/>
    <property type="molecule type" value="Genomic_DNA"/>
</dbReference>
<evidence type="ECO:0000313" key="21">
    <source>
        <dbReference type="Proteomes" id="UP000176603"/>
    </source>
</evidence>
<dbReference type="InterPro" id="IPR009061">
    <property type="entry name" value="DNA-bd_dom_put_sf"/>
</dbReference>
<keyword evidence="13 15" id="KW-0030">Aminoacyl-tRNA synthetase</keyword>
<feature type="domain" description="TRNA-binding" evidence="17">
    <location>
        <begin position="42"/>
        <end position="167"/>
    </location>
</feature>
<protein>
    <recommendedName>
        <fullName evidence="15">Phenylalanine--tRNA ligase beta subunit</fullName>
        <ecNumber evidence="15">6.1.1.20</ecNumber>
    </recommendedName>
    <alternativeName>
        <fullName evidence="15">Phenylalanyl-tRNA synthetase beta subunit</fullName>
        <shortName evidence="15">PheRS</shortName>
    </alternativeName>
</protein>
<dbReference type="Gene3D" id="2.40.50.140">
    <property type="entry name" value="Nucleic acid-binding proteins"/>
    <property type="match status" value="1"/>
</dbReference>
<dbReference type="Pfam" id="PF17759">
    <property type="entry name" value="tRNA_synthFbeta"/>
    <property type="match status" value="1"/>
</dbReference>
<dbReference type="CDD" id="cd00769">
    <property type="entry name" value="PheRS_beta_core"/>
    <property type="match status" value="1"/>
</dbReference>
<gene>
    <name evidence="15" type="primary">pheT</name>
    <name evidence="20" type="ORF">A3E39_01945</name>
</gene>
<evidence type="ECO:0000256" key="1">
    <source>
        <dbReference type="ARBA" id="ARBA00004496"/>
    </source>
</evidence>
<feature type="binding site" evidence="15">
    <location>
        <position position="482"/>
    </location>
    <ligand>
        <name>Mg(2+)</name>
        <dbReference type="ChEBI" id="CHEBI:18420"/>
        <note>shared with alpha subunit</note>
    </ligand>
</feature>
<comment type="caution">
    <text evidence="20">The sequence shown here is derived from an EMBL/GenBank/DDBJ whole genome shotgun (WGS) entry which is preliminary data.</text>
</comment>
<dbReference type="SUPFAM" id="SSF54991">
    <property type="entry name" value="Anticodon-binding domain of PheRS"/>
    <property type="match status" value="1"/>
</dbReference>
<dbReference type="NCBIfam" id="TIGR00472">
    <property type="entry name" value="pheT_bact"/>
    <property type="match status" value="1"/>
</dbReference>
<feature type="binding site" evidence="15">
    <location>
        <position position="492"/>
    </location>
    <ligand>
        <name>Mg(2+)</name>
        <dbReference type="ChEBI" id="CHEBI:18420"/>
        <note>shared with alpha subunit</note>
    </ligand>
</feature>
<dbReference type="InterPro" id="IPR012340">
    <property type="entry name" value="NA-bd_OB-fold"/>
</dbReference>
<dbReference type="GO" id="GO:0000287">
    <property type="term" value="F:magnesium ion binding"/>
    <property type="evidence" value="ECO:0007669"/>
    <property type="project" value="UniProtKB-UniRule"/>
</dbReference>
<evidence type="ECO:0000256" key="16">
    <source>
        <dbReference type="PROSITE-ProRule" id="PRU00209"/>
    </source>
</evidence>
<keyword evidence="4 15" id="KW-0963">Cytoplasm</keyword>
<dbReference type="GO" id="GO:0009328">
    <property type="term" value="C:phenylalanine-tRNA ligase complex"/>
    <property type="evidence" value="ECO:0007669"/>
    <property type="project" value="TreeGrafter"/>
</dbReference>
<dbReference type="Pfam" id="PF03483">
    <property type="entry name" value="B3_4"/>
    <property type="match status" value="1"/>
</dbReference>
<comment type="similarity">
    <text evidence="2 15">Belongs to the phenylalanyl-tRNA synthetase beta subunit family. Type 1 subfamily.</text>
</comment>
<evidence type="ECO:0000256" key="12">
    <source>
        <dbReference type="ARBA" id="ARBA00022917"/>
    </source>
</evidence>
<dbReference type="SUPFAM" id="SSF56037">
    <property type="entry name" value="PheT/TilS domain"/>
    <property type="match status" value="1"/>
</dbReference>
<dbReference type="GO" id="GO:0004826">
    <property type="term" value="F:phenylalanine-tRNA ligase activity"/>
    <property type="evidence" value="ECO:0007669"/>
    <property type="project" value="UniProtKB-UniRule"/>
</dbReference>
<dbReference type="Gene3D" id="3.30.70.380">
    <property type="entry name" value="Ferrodoxin-fold anticodon-binding domain"/>
    <property type="match status" value="1"/>
</dbReference>
<evidence type="ECO:0000256" key="6">
    <source>
        <dbReference type="ARBA" id="ARBA00022598"/>
    </source>
</evidence>
<dbReference type="PANTHER" id="PTHR10947">
    <property type="entry name" value="PHENYLALANYL-TRNA SYNTHETASE BETA CHAIN AND LEUCINE-RICH REPEAT-CONTAINING PROTEIN 47"/>
    <property type="match status" value="1"/>
</dbReference>
<dbReference type="InterPro" id="IPR020825">
    <property type="entry name" value="Phe-tRNA_synthase-like_B3/B4"/>
</dbReference>
<evidence type="ECO:0000256" key="10">
    <source>
        <dbReference type="ARBA" id="ARBA00022842"/>
    </source>
</evidence>
<dbReference type="SMART" id="SM00874">
    <property type="entry name" value="B5"/>
    <property type="match status" value="1"/>
</dbReference>
<evidence type="ECO:0000256" key="14">
    <source>
        <dbReference type="ARBA" id="ARBA00049255"/>
    </source>
</evidence>
<feature type="domain" description="B5" evidence="19">
    <location>
        <begin position="427"/>
        <end position="504"/>
    </location>
</feature>
<proteinExistence type="inferred from homology"/>
<dbReference type="InterPro" id="IPR005146">
    <property type="entry name" value="B3/B4_tRNA-bd"/>
</dbReference>
<organism evidence="20 21">
    <name type="scientific">Candidatus Uhrbacteria bacterium RIFCSPHIGHO2_12_FULL_60_25</name>
    <dbReference type="NCBI Taxonomy" id="1802399"/>
    <lineage>
        <taxon>Bacteria</taxon>
        <taxon>Candidatus Uhriibacteriota</taxon>
    </lineage>
</organism>
<evidence type="ECO:0000256" key="3">
    <source>
        <dbReference type="ARBA" id="ARBA00011209"/>
    </source>
</evidence>
<dbReference type="Pfam" id="PF03147">
    <property type="entry name" value="FDX-ACB"/>
    <property type="match status" value="1"/>
</dbReference>
<evidence type="ECO:0000259" key="17">
    <source>
        <dbReference type="PROSITE" id="PS50886"/>
    </source>
</evidence>
<dbReference type="HAMAP" id="MF_00283">
    <property type="entry name" value="Phe_tRNA_synth_beta1"/>
    <property type="match status" value="1"/>
</dbReference>
<keyword evidence="9 15" id="KW-0067">ATP-binding</keyword>
<dbReference type="InterPro" id="IPR004532">
    <property type="entry name" value="Phe-tRNA-ligase_IIc_bsu_bact"/>
</dbReference>
<dbReference type="InterPro" id="IPR045864">
    <property type="entry name" value="aa-tRNA-synth_II/BPL/LPL"/>
</dbReference>
<dbReference type="SUPFAM" id="SSF46955">
    <property type="entry name" value="Putative DNA-binding domain"/>
    <property type="match status" value="1"/>
</dbReference>
<evidence type="ECO:0000256" key="7">
    <source>
        <dbReference type="ARBA" id="ARBA00022723"/>
    </source>
</evidence>
<feature type="binding site" evidence="15">
    <location>
        <position position="488"/>
    </location>
    <ligand>
        <name>Mg(2+)</name>
        <dbReference type="ChEBI" id="CHEBI:18420"/>
        <note>shared with alpha subunit</note>
    </ligand>
</feature>
<feature type="binding site" evidence="15">
    <location>
        <position position="491"/>
    </location>
    <ligand>
        <name>Mg(2+)</name>
        <dbReference type="ChEBI" id="CHEBI:18420"/>
        <note>shared with alpha subunit</note>
    </ligand>
</feature>
<reference evidence="20 21" key="1">
    <citation type="journal article" date="2016" name="Nat. Commun.">
        <title>Thousands of microbial genomes shed light on interconnected biogeochemical processes in an aquifer system.</title>
        <authorList>
            <person name="Anantharaman K."/>
            <person name="Brown C.T."/>
            <person name="Hug L.A."/>
            <person name="Sharon I."/>
            <person name="Castelle C.J."/>
            <person name="Probst A.J."/>
            <person name="Thomas B.C."/>
            <person name="Singh A."/>
            <person name="Wilkins M.J."/>
            <person name="Karaoz U."/>
            <person name="Brodie E.L."/>
            <person name="Williams K.H."/>
            <person name="Hubbard S.S."/>
            <person name="Banfield J.F."/>
        </authorList>
    </citation>
    <scope>NUCLEOTIDE SEQUENCE [LARGE SCALE GENOMIC DNA]</scope>
</reference>
<dbReference type="InterPro" id="IPR041616">
    <property type="entry name" value="PheRS_beta_core"/>
</dbReference>
<keyword evidence="5 16" id="KW-0820">tRNA-binding</keyword>
<evidence type="ECO:0000256" key="5">
    <source>
        <dbReference type="ARBA" id="ARBA00022555"/>
    </source>
</evidence>
<sequence>MNSLVSFDRLKHYVNLKGVTVEEFARRMALSGPAVEKIHPVGEMLNRVVVGHVTDIRKHPNADKLRLAMVDVGATHASPVQIVCGGSNLKKDQWVAVAQVGAKVRWHGVGDWVKLTPATIRGEKSEGMICAANEIGLADAFPHAEREILDLGVALPDIKVKPGTPLADALGLTDDVVMDIEVTSNRVDAMCMVGLAREASAILGKKFLWSGATLPRLVRAQRATPVQVKISDRRLCPRYMAVRVSGVTNGPSPWWMKRRLASAGLNSISRLVDITNYVMLELAQPMHVFDTAKLRMGDKGPEIHVRLARPREKIQALNNKEYALDDKTLVIADAEKPVAIAGVIGGERSAVGEKTEDVIFEAATFDPVSVRRTARRLNVYSDSQLRFEKGLSTEALPFALARAVELTLDLCGGHVASAPTDVRAGKYKAAAYSITTADVDRKIGVEIPKSKQVGILRDLGFKVSVRGRGTIHAVVPWWRDHDVESGQDLVEEIARVYGYANIPPILPVGQPVRHRRNEELAWEDRLRTVAKGAGLAETYSYSFTSDDVYRKAGYDPSVCLHVQNPLTADFTFMRTTLLPSLLQIVAENEERYRNQKLFEVAKVYYPGTGNREPGTGWKELPDEALEMGCAFLVGEEGWREAKGFVEHLFHELGIEDVSWRRNAEVGFWHPGRSVQAFKDGKLIASVGEVSPAIVSNFKITGRVAMVDCPLKEVFSFATATRRYAPPSIFPESKRDLAVVVDARVEYDDIARTIRRTDSLIVNVEWFDTYQGRGLPEGKKSVAMHLTFASPERTLKTEDVDAMLEKAVLGLKEKFKAEIR</sequence>
<name>A0A1F7UKX8_9BACT</name>
<dbReference type="Gene3D" id="3.30.930.10">
    <property type="entry name" value="Bira Bifunctional Protein, Domain 2"/>
    <property type="match status" value="1"/>
</dbReference>
<accession>A0A1F7UKX8</accession>
<dbReference type="InterPro" id="IPR036690">
    <property type="entry name" value="Fdx_antiC-bd_sf"/>
</dbReference>
<dbReference type="Gene3D" id="3.50.40.10">
    <property type="entry name" value="Phenylalanyl-trna Synthetase, Chain B, domain 3"/>
    <property type="match status" value="1"/>
</dbReference>
<dbReference type="InterPro" id="IPR005147">
    <property type="entry name" value="tRNA_synthase_B5-dom"/>
</dbReference>
<dbReference type="Pfam" id="PF03484">
    <property type="entry name" value="B5"/>
    <property type="match status" value="1"/>
</dbReference>